<dbReference type="RefSeq" id="XP_025422239.1">
    <property type="nucleotide sequence ID" value="XM_025566454.1"/>
</dbReference>
<dbReference type="FunFam" id="3.30.420.40:FF:000058">
    <property type="entry name" value="Putative actin-related protein 5"/>
    <property type="match status" value="1"/>
</dbReference>
<dbReference type="Gene3D" id="3.30.420.40">
    <property type="match status" value="2"/>
</dbReference>
<dbReference type="PRINTS" id="PR00190">
    <property type="entry name" value="ACTIN"/>
</dbReference>
<dbReference type="InterPro" id="IPR004000">
    <property type="entry name" value="Actin"/>
</dbReference>
<dbReference type="FunFam" id="3.30.420.40:FF:000050">
    <property type="entry name" value="Actin, alpha skeletal muscle"/>
    <property type="match status" value="1"/>
</dbReference>
<dbReference type="Proteomes" id="UP000694846">
    <property type="component" value="Unplaced"/>
</dbReference>
<dbReference type="SMART" id="SM00268">
    <property type="entry name" value="ACTIN"/>
    <property type="match status" value="1"/>
</dbReference>
<dbReference type="Gene3D" id="3.90.640.10">
    <property type="entry name" value="Actin, Chain A, domain 4"/>
    <property type="match status" value="1"/>
</dbReference>
<evidence type="ECO:0000313" key="3">
    <source>
        <dbReference type="Proteomes" id="UP000694846"/>
    </source>
</evidence>
<organism evidence="3 4">
    <name type="scientific">Sipha flava</name>
    <name type="common">yellow sugarcane aphid</name>
    <dbReference type="NCBI Taxonomy" id="143950"/>
    <lineage>
        <taxon>Eukaryota</taxon>
        <taxon>Metazoa</taxon>
        <taxon>Ecdysozoa</taxon>
        <taxon>Arthropoda</taxon>
        <taxon>Hexapoda</taxon>
        <taxon>Insecta</taxon>
        <taxon>Pterygota</taxon>
        <taxon>Neoptera</taxon>
        <taxon>Paraneoptera</taxon>
        <taxon>Hemiptera</taxon>
        <taxon>Sternorrhyncha</taxon>
        <taxon>Aphidomorpha</taxon>
        <taxon>Aphidoidea</taxon>
        <taxon>Aphididae</taxon>
        <taxon>Sipha</taxon>
    </lineage>
</organism>
<comment type="similarity">
    <text evidence="1 2">Belongs to the actin family.</text>
</comment>
<gene>
    <name evidence="4" type="primary">LOC112691971</name>
</gene>
<dbReference type="InterPro" id="IPR043129">
    <property type="entry name" value="ATPase_NBD"/>
</dbReference>
<dbReference type="GeneID" id="112691971"/>
<dbReference type="FunFam" id="3.90.640.10:FF:000007">
    <property type="entry name" value="Actin like 7B"/>
    <property type="match status" value="1"/>
</dbReference>
<protein>
    <submittedName>
        <fullName evidence="4">Actin-like</fullName>
    </submittedName>
</protein>
<proteinExistence type="inferred from homology"/>
<evidence type="ECO:0000256" key="1">
    <source>
        <dbReference type="ARBA" id="ARBA00006752"/>
    </source>
</evidence>
<keyword evidence="3" id="KW-1185">Reference proteome</keyword>
<evidence type="ECO:0000313" key="4">
    <source>
        <dbReference type="RefSeq" id="XP_025422239.1"/>
    </source>
</evidence>
<dbReference type="OrthoDB" id="6602845at2759"/>
<reference evidence="4" key="1">
    <citation type="submission" date="2025-08" db="UniProtKB">
        <authorList>
            <consortium name="RefSeq"/>
        </authorList>
    </citation>
    <scope>IDENTIFICATION</scope>
    <source>
        <tissue evidence="4">Whole body</tissue>
    </source>
</reference>
<dbReference type="AlphaFoldDB" id="A0A8B8GG92"/>
<sequence>MSTVGYGQKATYVGQTVAENRGVLVTSRPINNGIVTDWDAMEHFWFHMYYDKLMTPSEEHGILHTEPVDNPPANREKLIELMFEQFGVPSTALVTTSTLALYASGVTTGLVVESGFDETRVVPVYEGIAYLKTERMPVGGRHVTQYMIRLLNDRGFNFTTPKDWDIARTVKEEQCYSALDFQRELAESFVGAEEFVKSDSKQYRLPDGSFVQVRSEAFRAPEILFNPGLFNIESKLGGVHEIIFKALTIRSIDEYKDMPNNIVLAGGNTLFPRLQTRLENVLKSRIIANPERRYAAWIGGSVMASAPDFQRQCISKDEYFEHGTQIVNSKCFM</sequence>
<dbReference type="Pfam" id="PF00022">
    <property type="entry name" value="Actin"/>
    <property type="match status" value="1"/>
</dbReference>
<accession>A0A8B8GG92</accession>
<name>A0A8B8GG92_9HEMI</name>
<dbReference type="PANTHER" id="PTHR11937">
    <property type="entry name" value="ACTIN"/>
    <property type="match status" value="1"/>
</dbReference>
<evidence type="ECO:0000256" key="2">
    <source>
        <dbReference type="RuleBase" id="RU000487"/>
    </source>
</evidence>
<dbReference type="SUPFAM" id="SSF53067">
    <property type="entry name" value="Actin-like ATPase domain"/>
    <property type="match status" value="2"/>
</dbReference>